<dbReference type="GO" id="GO:0016787">
    <property type="term" value="F:hydrolase activity"/>
    <property type="evidence" value="ECO:0007669"/>
    <property type="project" value="UniProtKB-UniRule"/>
</dbReference>
<evidence type="ECO:0000256" key="4">
    <source>
        <dbReference type="PROSITE-ProRule" id="PRU01161"/>
    </source>
</evidence>
<feature type="short sequence motif" description="DGA/G" evidence="4">
    <location>
        <begin position="227"/>
        <end position="229"/>
    </location>
</feature>
<keyword evidence="3 4" id="KW-0443">Lipid metabolism</keyword>
<evidence type="ECO:0000313" key="6">
    <source>
        <dbReference type="EMBL" id="AOO90092.1"/>
    </source>
</evidence>
<dbReference type="PANTHER" id="PTHR14226">
    <property type="entry name" value="NEUROPATHY TARGET ESTERASE/SWISS CHEESE D.MELANOGASTER"/>
    <property type="match status" value="1"/>
</dbReference>
<evidence type="ECO:0000256" key="2">
    <source>
        <dbReference type="ARBA" id="ARBA00022963"/>
    </source>
</evidence>
<sequence length="392" mass="43352">MAAQHPVINKKHRIAERPPFERIALLLQGGGALGSYQAGVYQALAEAGLHPDWVAGISIGAINSALIAGNPPERRVEALRSFWETVTAPAHGFPTLFSAMLGAMGLQGDFARGLLNQAHAFATLMDGAAGFFRPRPVPPFFSSAGSIEAESFYDVAPLKATLERLVDFDRINTGAMRFSVGAVNVRTGNFEYFDTTTHDIRPEHIMASGSLPPGFPATRIDGECYWDGGLISNTPLQWVLDNAPRQDTLAFQVDLWSASGEFPRDLLGIELRQKDIRFSSRTRAATDHFKTQQRLRRALGHLVELVPQDALLQADPEIKLLVDQADEKVYNIVQLIYRAKKYEASSKDYEFSRLTMEEHWASGYNDALQTSRHPEVLQRPGTPDGVAIFDFD</sequence>
<dbReference type="GeneID" id="61422920"/>
<feature type="short sequence motif" description="GXSXG" evidence="4">
    <location>
        <begin position="56"/>
        <end position="60"/>
    </location>
</feature>
<name>A0A1B8REF4_RHILT</name>
<dbReference type="SUPFAM" id="SSF52151">
    <property type="entry name" value="FabD/lysophospholipase-like"/>
    <property type="match status" value="1"/>
</dbReference>
<accession>A0A1B8REF4</accession>
<proteinExistence type="predicted"/>
<dbReference type="PROSITE" id="PS51635">
    <property type="entry name" value="PNPLA"/>
    <property type="match status" value="1"/>
</dbReference>
<keyword evidence="2 4" id="KW-0442">Lipid degradation</keyword>
<feature type="active site" description="Proton acceptor" evidence="4">
    <location>
        <position position="227"/>
    </location>
</feature>
<dbReference type="Gene3D" id="3.40.1090.10">
    <property type="entry name" value="Cytosolic phospholipase A2 catalytic domain"/>
    <property type="match status" value="2"/>
</dbReference>
<dbReference type="Pfam" id="PF01734">
    <property type="entry name" value="Patatin"/>
    <property type="match status" value="1"/>
</dbReference>
<dbReference type="Pfam" id="PF12536">
    <property type="entry name" value="DUF3734"/>
    <property type="match status" value="1"/>
</dbReference>
<dbReference type="AlphaFoldDB" id="A0A1B8REF4"/>
<feature type="short sequence motif" description="GXGXXG" evidence="4">
    <location>
        <begin position="29"/>
        <end position="34"/>
    </location>
</feature>
<dbReference type="InterPro" id="IPR050301">
    <property type="entry name" value="NTE"/>
</dbReference>
<evidence type="ECO:0000259" key="5">
    <source>
        <dbReference type="PROSITE" id="PS51635"/>
    </source>
</evidence>
<dbReference type="GO" id="GO:0016042">
    <property type="term" value="P:lipid catabolic process"/>
    <property type="evidence" value="ECO:0007669"/>
    <property type="project" value="UniProtKB-UniRule"/>
</dbReference>
<dbReference type="EMBL" id="KX487728">
    <property type="protein sequence ID" value="AOO90092.1"/>
    <property type="molecule type" value="Genomic_DNA"/>
</dbReference>
<protein>
    <submittedName>
        <fullName evidence="6">Membrane protein</fullName>
    </submittedName>
</protein>
<evidence type="ECO:0000256" key="3">
    <source>
        <dbReference type="ARBA" id="ARBA00023098"/>
    </source>
</evidence>
<evidence type="ECO:0000256" key="1">
    <source>
        <dbReference type="ARBA" id="ARBA00022801"/>
    </source>
</evidence>
<feature type="domain" description="PNPLA" evidence="5">
    <location>
        <begin position="25"/>
        <end position="240"/>
    </location>
</feature>
<dbReference type="InterPro" id="IPR002641">
    <property type="entry name" value="PNPLA_dom"/>
</dbReference>
<dbReference type="InterPro" id="IPR021095">
    <property type="entry name" value="DUF3734"/>
</dbReference>
<dbReference type="CDD" id="cd07209">
    <property type="entry name" value="Pat_hypo_Ecoli_Z1214_like"/>
    <property type="match status" value="1"/>
</dbReference>
<dbReference type="PANTHER" id="PTHR14226:SF57">
    <property type="entry name" value="BLR7027 PROTEIN"/>
    <property type="match status" value="1"/>
</dbReference>
<dbReference type="RefSeq" id="WP_050578540.1">
    <property type="nucleotide sequence ID" value="NZ_MAMO01000017.1"/>
</dbReference>
<dbReference type="InterPro" id="IPR016035">
    <property type="entry name" value="Acyl_Trfase/lysoPLipase"/>
</dbReference>
<keyword evidence="1 4" id="KW-0378">Hydrolase</keyword>
<reference evidence="6" key="1">
    <citation type="journal article" date="2015" name="BMC Genomics">
        <title>Transcriptome profiling of a Rhizobium leguminosarum bv. trifolii rosR mutant reveals the role of the transcriptional regulator RosR in motility, synthesis of cell-surface components, and other cellular processes.</title>
        <authorList>
            <person name="Rachwal K."/>
            <person name="Matczynska E."/>
            <person name="Janczarek M."/>
        </authorList>
    </citation>
    <scope>NUCLEOTIDE SEQUENCE</scope>
    <source>
        <strain evidence="6">Rt24.2</strain>
    </source>
</reference>
<organism evidence="6">
    <name type="scientific">Rhizobium leguminosarum bv. trifolii</name>
    <dbReference type="NCBI Taxonomy" id="386"/>
    <lineage>
        <taxon>Bacteria</taxon>
        <taxon>Pseudomonadati</taxon>
        <taxon>Pseudomonadota</taxon>
        <taxon>Alphaproteobacteria</taxon>
        <taxon>Hyphomicrobiales</taxon>
        <taxon>Rhizobiaceae</taxon>
        <taxon>Rhizobium/Agrobacterium group</taxon>
        <taxon>Rhizobium</taxon>
    </lineage>
</organism>
<reference evidence="6" key="2">
    <citation type="journal article" date="2016" name="Front. Microbiol.">
        <title>The Regulatory Protein RosR Affects Rhizobium leguminosarum bv. trifolii Protein Profiles, Cell Surface Properties, and Symbiosis with Clover.</title>
        <authorList>
            <person name="Rachwal K."/>
            <person name="Boguszewska A."/>
            <person name="Kopcinska J."/>
            <person name="Karas M."/>
            <person name="Tchorzewski M."/>
            <person name="Janczarek M."/>
        </authorList>
    </citation>
    <scope>NUCLEOTIDE SEQUENCE</scope>
    <source>
        <strain evidence="6">Rt24.2</strain>
    </source>
</reference>
<feature type="active site" description="Nucleophile" evidence="4">
    <location>
        <position position="58"/>
    </location>
</feature>